<dbReference type="Gene3D" id="1.20.1740.10">
    <property type="entry name" value="Amino acid/polyamine transporter I"/>
    <property type="match status" value="1"/>
</dbReference>
<feature type="region of interest" description="Disordered" evidence="6">
    <location>
        <begin position="407"/>
        <end position="432"/>
    </location>
</feature>
<feature type="transmembrane region" description="Helical" evidence="7">
    <location>
        <begin position="363"/>
        <end position="380"/>
    </location>
</feature>
<accession>A0ABR8QEC6</accession>
<evidence type="ECO:0000313" key="9">
    <source>
        <dbReference type="Proteomes" id="UP000604241"/>
    </source>
</evidence>
<dbReference type="PANTHER" id="PTHR42770:SF7">
    <property type="entry name" value="MEMBRANE PROTEIN"/>
    <property type="match status" value="1"/>
</dbReference>
<dbReference type="Proteomes" id="UP000604241">
    <property type="component" value="Unassembled WGS sequence"/>
</dbReference>
<feature type="transmembrane region" description="Helical" evidence="7">
    <location>
        <begin position="223"/>
        <end position="244"/>
    </location>
</feature>
<protein>
    <submittedName>
        <fullName evidence="8">APC family permease</fullName>
    </submittedName>
</protein>
<evidence type="ECO:0000256" key="5">
    <source>
        <dbReference type="ARBA" id="ARBA00023136"/>
    </source>
</evidence>
<dbReference type="InterPro" id="IPR050367">
    <property type="entry name" value="APC_superfamily"/>
</dbReference>
<evidence type="ECO:0000256" key="3">
    <source>
        <dbReference type="ARBA" id="ARBA00022692"/>
    </source>
</evidence>
<feature type="transmembrane region" description="Helical" evidence="7">
    <location>
        <begin position="123"/>
        <end position="141"/>
    </location>
</feature>
<dbReference type="Pfam" id="PF13520">
    <property type="entry name" value="AA_permease_2"/>
    <property type="match status" value="1"/>
</dbReference>
<feature type="transmembrane region" description="Helical" evidence="7">
    <location>
        <begin position="337"/>
        <end position="356"/>
    </location>
</feature>
<sequence length="432" mass="45120">MTDTGLTARRLVFLYVSSVLGAGILVVPGLTVQHAGSAAVALWVVLGVACVAIAGLFADVSTHFPRASGIQEVVEAGTGRPLAIYSDVVLLVVYLVGNPAMGLASASYLAMITGSTALTTAPVQAAVAAGFMVVSVLASILPTRVIGAVQAWSMRVAVVVILLASALAVPRLEWENVTAREPPGSAGLVTAAGIAFYAYLGWENVSLLAGRVHDPQRAFRYAIRRAVPVVVVVYFVAAITFAALPPGGPALLVPALTAALPDAVRVPLVAVSLVAIVAATNAWVLGGASLFQHAATRLSPSWSTRDPRGLVPRGVLTVGYLVVLAGAGAGAFSMDHLLGWTSCLFLTVYGLAAYAFTRVRRRLTLAAATVLLLAAVMLLLERPVGLVLAIVTVIAVIAERYRHARTLHPDHPGRPDDRPERVRDDVPTRLPR</sequence>
<evidence type="ECO:0000313" key="8">
    <source>
        <dbReference type="EMBL" id="MBD7918778.1"/>
    </source>
</evidence>
<keyword evidence="4 7" id="KW-1133">Transmembrane helix</keyword>
<evidence type="ECO:0000256" key="4">
    <source>
        <dbReference type="ARBA" id="ARBA00022989"/>
    </source>
</evidence>
<dbReference type="PIRSF" id="PIRSF006060">
    <property type="entry name" value="AA_transporter"/>
    <property type="match status" value="1"/>
</dbReference>
<dbReference type="InterPro" id="IPR002293">
    <property type="entry name" value="AA/rel_permease1"/>
</dbReference>
<evidence type="ECO:0000256" key="1">
    <source>
        <dbReference type="ARBA" id="ARBA00004651"/>
    </source>
</evidence>
<evidence type="ECO:0000256" key="6">
    <source>
        <dbReference type="SAM" id="MobiDB-lite"/>
    </source>
</evidence>
<dbReference type="PANTHER" id="PTHR42770">
    <property type="entry name" value="AMINO ACID TRANSPORTER-RELATED"/>
    <property type="match status" value="1"/>
</dbReference>
<feature type="transmembrane region" description="Helical" evidence="7">
    <location>
        <begin position="310"/>
        <end position="331"/>
    </location>
</feature>
<proteinExistence type="predicted"/>
<organism evidence="8 9">
    <name type="scientific">Cellulomonas avistercoris</name>
    <dbReference type="NCBI Taxonomy" id="2762242"/>
    <lineage>
        <taxon>Bacteria</taxon>
        <taxon>Bacillati</taxon>
        <taxon>Actinomycetota</taxon>
        <taxon>Actinomycetes</taxon>
        <taxon>Micrococcales</taxon>
        <taxon>Cellulomonadaceae</taxon>
        <taxon>Cellulomonas</taxon>
    </lineage>
</organism>
<comment type="caution">
    <text evidence="8">The sequence shown here is derived from an EMBL/GenBank/DDBJ whole genome shotgun (WGS) entry which is preliminary data.</text>
</comment>
<reference evidence="8 9" key="1">
    <citation type="submission" date="2020-08" db="EMBL/GenBank/DDBJ databases">
        <title>A Genomic Blueprint of the Chicken Gut Microbiome.</title>
        <authorList>
            <person name="Gilroy R."/>
            <person name="Ravi A."/>
            <person name="Getino M."/>
            <person name="Pursley I."/>
            <person name="Horton D.L."/>
            <person name="Alikhan N.-F."/>
            <person name="Baker D."/>
            <person name="Gharbi K."/>
            <person name="Hall N."/>
            <person name="Watson M."/>
            <person name="Adriaenssens E.M."/>
            <person name="Foster-Nyarko E."/>
            <person name="Jarju S."/>
            <person name="Secka A."/>
            <person name="Antonio M."/>
            <person name="Oren A."/>
            <person name="Chaudhuri R."/>
            <person name="La Ragione R.M."/>
            <person name="Hildebrand F."/>
            <person name="Pallen M.J."/>
        </authorList>
    </citation>
    <scope>NUCLEOTIDE SEQUENCE [LARGE SCALE GENOMIC DNA]</scope>
    <source>
        <strain evidence="8 9">Sa3CUA2</strain>
    </source>
</reference>
<feature type="transmembrane region" description="Helical" evidence="7">
    <location>
        <begin position="386"/>
        <end position="402"/>
    </location>
</feature>
<feature type="transmembrane region" description="Helical" evidence="7">
    <location>
        <begin position="12"/>
        <end position="32"/>
    </location>
</feature>
<comment type="subcellular location">
    <subcellularLocation>
        <location evidence="1">Cell membrane</location>
        <topology evidence="1">Multi-pass membrane protein</topology>
    </subcellularLocation>
</comment>
<evidence type="ECO:0000256" key="7">
    <source>
        <dbReference type="SAM" id="Phobius"/>
    </source>
</evidence>
<dbReference type="RefSeq" id="WP_191783258.1">
    <property type="nucleotide sequence ID" value="NZ_JACSQV010000008.1"/>
</dbReference>
<feature type="transmembrane region" description="Helical" evidence="7">
    <location>
        <begin position="264"/>
        <end position="290"/>
    </location>
</feature>
<feature type="transmembrane region" description="Helical" evidence="7">
    <location>
        <begin position="88"/>
        <end position="111"/>
    </location>
</feature>
<dbReference type="EMBL" id="JACSQV010000008">
    <property type="protein sequence ID" value="MBD7918778.1"/>
    <property type="molecule type" value="Genomic_DNA"/>
</dbReference>
<keyword evidence="5 7" id="KW-0472">Membrane</keyword>
<keyword evidence="2" id="KW-1003">Cell membrane</keyword>
<evidence type="ECO:0000256" key="2">
    <source>
        <dbReference type="ARBA" id="ARBA00022475"/>
    </source>
</evidence>
<keyword evidence="3 7" id="KW-0812">Transmembrane</keyword>
<keyword evidence="9" id="KW-1185">Reference proteome</keyword>
<name>A0ABR8QEC6_9CELL</name>
<feature type="transmembrane region" description="Helical" evidence="7">
    <location>
        <begin position="153"/>
        <end position="172"/>
    </location>
</feature>
<gene>
    <name evidence="8" type="ORF">H9657_10895</name>
</gene>
<feature type="transmembrane region" description="Helical" evidence="7">
    <location>
        <begin position="38"/>
        <end position="58"/>
    </location>
</feature>
<feature type="transmembrane region" description="Helical" evidence="7">
    <location>
        <begin position="184"/>
        <end position="202"/>
    </location>
</feature>